<dbReference type="GO" id="GO:0007165">
    <property type="term" value="P:signal transduction"/>
    <property type="evidence" value="ECO:0007669"/>
    <property type="project" value="TreeGrafter"/>
</dbReference>
<evidence type="ECO:0000313" key="3">
    <source>
        <dbReference type="Proteomes" id="UP000319175"/>
    </source>
</evidence>
<sequence>MKKLVLLILLLNGLAVYSQKKYSPQEMKVDIDSLVRYIEETHPNPYYRYSKKKFQKDIQQLKKELNTNLSEIDFYLAFIKIISKLNDGHTGIDIPLNFYLKTNPSLLLYEFTLSPQKPYIITGKPYTSIKNEIPKDSEIISINNISSEKIVKDIIALNTGERDEFKAEYGANSFFFYLDYLYHAKGTYTIAYKLNGKEQKITVKGIPYQDYEEQAKNLKQENSENENHQNGKNYTLKLIPEKSTAIISFQIFDWDGFPEFCKQAFTEIKDKKIENLIIDIRNNLGGDSDVGDELFQFFMNHPYKQYDRVIGKNSRLIKERIRAHERNGKILTSKDLATLKKAEGVYDTIVYEEIPIRENPLRFNGKVCLLTSAQTFSSAADFAQCFSYYKRGKIIGEETGGLVVSYGDIVSHQLPNTKLFITISSKLYYNVGTKVNDWHGVIPDIKTPSSKALDKALEIIQNQ</sequence>
<comment type="caution">
    <text evidence="2">The sequence shown here is derived from an EMBL/GenBank/DDBJ whole genome shotgun (WGS) entry which is preliminary data.</text>
</comment>
<dbReference type="GO" id="GO:0006508">
    <property type="term" value="P:proteolysis"/>
    <property type="evidence" value="ECO:0007669"/>
    <property type="project" value="InterPro"/>
</dbReference>
<protein>
    <recommendedName>
        <fullName evidence="1">Tail specific protease domain-containing protein</fullName>
    </recommendedName>
</protein>
<dbReference type="GO" id="GO:0008236">
    <property type="term" value="F:serine-type peptidase activity"/>
    <property type="evidence" value="ECO:0007669"/>
    <property type="project" value="InterPro"/>
</dbReference>
<dbReference type="Pfam" id="PF03572">
    <property type="entry name" value="Peptidase_S41"/>
    <property type="match status" value="1"/>
</dbReference>
<name>A0A501Q4E5_9FLAO</name>
<dbReference type="InterPro" id="IPR029045">
    <property type="entry name" value="ClpP/crotonase-like_dom_sf"/>
</dbReference>
<dbReference type="PANTHER" id="PTHR32060">
    <property type="entry name" value="TAIL-SPECIFIC PROTEASE"/>
    <property type="match status" value="1"/>
</dbReference>
<dbReference type="GO" id="GO:0030288">
    <property type="term" value="C:outer membrane-bounded periplasmic space"/>
    <property type="evidence" value="ECO:0007669"/>
    <property type="project" value="TreeGrafter"/>
</dbReference>
<dbReference type="SMART" id="SM00245">
    <property type="entry name" value="TSPc"/>
    <property type="match status" value="1"/>
</dbReference>
<accession>A0A501Q4E5</accession>
<proteinExistence type="predicted"/>
<organism evidence="2 3">
    <name type="scientific">Flavobacterium microcysteis</name>
    <dbReference type="NCBI Taxonomy" id="2596891"/>
    <lineage>
        <taxon>Bacteria</taxon>
        <taxon>Pseudomonadati</taxon>
        <taxon>Bacteroidota</taxon>
        <taxon>Flavobacteriia</taxon>
        <taxon>Flavobacteriales</taxon>
        <taxon>Flavobacteriaceae</taxon>
        <taxon>Flavobacterium</taxon>
    </lineage>
</organism>
<dbReference type="OrthoDB" id="5480566at2"/>
<evidence type="ECO:0000259" key="1">
    <source>
        <dbReference type="SMART" id="SM00245"/>
    </source>
</evidence>
<keyword evidence="3" id="KW-1185">Reference proteome</keyword>
<reference evidence="2 3" key="1">
    <citation type="submission" date="2019-06" db="EMBL/GenBank/DDBJ databases">
        <title>Flavobacterium sp. MaA-Y11 from geoumgang.</title>
        <authorList>
            <person name="Jeong S."/>
        </authorList>
    </citation>
    <scope>NUCLEOTIDE SEQUENCE [LARGE SCALE GENOMIC DNA]</scope>
    <source>
        <strain evidence="2 3">MaA-Y11</strain>
    </source>
</reference>
<dbReference type="SUPFAM" id="SSF52096">
    <property type="entry name" value="ClpP/crotonase"/>
    <property type="match status" value="1"/>
</dbReference>
<dbReference type="EMBL" id="VFJE01000055">
    <property type="protein sequence ID" value="TPD67222.1"/>
    <property type="molecule type" value="Genomic_DNA"/>
</dbReference>
<dbReference type="Proteomes" id="UP000319175">
    <property type="component" value="Unassembled WGS sequence"/>
</dbReference>
<dbReference type="RefSeq" id="WP_140001380.1">
    <property type="nucleotide sequence ID" value="NZ_VFJE01000055.1"/>
</dbReference>
<evidence type="ECO:0000313" key="2">
    <source>
        <dbReference type="EMBL" id="TPD67222.1"/>
    </source>
</evidence>
<dbReference type="AlphaFoldDB" id="A0A501Q4E5"/>
<dbReference type="InterPro" id="IPR005151">
    <property type="entry name" value="Tail-specific_protease"/>
</dbReference>
<dbReference type="Gene3D" id="3.90.226.10">
    <property type="entry name" value="2-enoyl-CoA Hydratase, Chain A, domain 1"/>
    <property type="match status" value="1"/>
</dbReference>
<feature type="domain" description="Tail specific protease" evidence="1">
    <location>
        <begin position="261"/>
        <end position="448"/>
    </location>
</feature>
<dbReference type="GO" id="GO:0004175">
    <property type="term" value="F:endopeptidase activity"/>
    <property type="evidence" value="ECO:0007669"/>
    <property type="project" value="TreeGrafter"/>
</dbReference>
<dbReference type="PANTHER" id="PTHR32060:SF30">
    <property type="entry name" value="CARBOXY-TERMINAL PROCESSING PROTEASE CTPA"/>
    <property type="match status" value="1"/>
</dbReference>
<gene>
    <name evidence="2" type="ORF">FJA49_13165</name>
</gene>